<evidence type="ECO:0000256" key="1">
    <source>
        <dbReference type="ARBA" id="ARBA00023015"/>
    </source>
</evidence>
<dbReference type="PANTHER" id="PTHR30204">
    <property type="entry name" value="REDOX-CYCLING DRUG-SENSING TRANSCRIPTIONAL ACTIVATOR SOXR"/>
    <property type="match status" value="1"/>
</dbReference>
<reference evidence="7 8" key="1">
    <citation type="journal article" date="2014" name="Int. J. Syst. Evol. Microbiol.">
        <title>Complete genome sequence of Corynebacterium casei LMG S-19264T (=DSM 44701T), isolated from a smear-ripened cheese.</title>
        <authorList>
            <consortium name="US DOE Joint Genome Institute (JGI-PGF)"/>
            <person name="Walter F."/>
            <person name="Albersmeier A."/>
            <person name="Kalinowski J."/>
            <person name="Ruckert C."/>
        </authorList>
    </citation>
    <scope>NUCLEOTIDE SEQUENCE [LARGE SCALE GENOMIC DNA]</scope>
    <source>
        <strain evidence="7 8">NBRC 112289</strain>
    </source>
</reference>
<keyword evidence="8" id="KW-1185">Reference proteome</keyword>
<dbReference type="PANTHER" id="PTHR30204:SF90">
    <property type="entry name" value="HTH-TYPE TRANSCRIPTIONAL ACTIVATOR MTA"/>
    <property type="match status" value="1"/>
</dbReference>
<evidence type="ECO:0000313" key="8">
    <source>
        <dbReference type="Proteomes" id="UP001157160"/>
    </source>
</evidence>
<keyword evidence="5" id="KW-0175">Coiled coil</keyword>
<evidence type="ECO:0000256" key="2">
    <source>
        <dbReference type="ARBA" id="ARBA00023125"/>
    </source>
</evidence>
<sequence>MDGLTVGEAAASLGVTVRTLHHWHDIGLVAPAARSEAGYRLYAAADLARAQRVQVYRALELPLDEIAALLDGGDASASLREQRDRLQQRIRDLQGMVEGVERMIDAGSRGLLLTARQQAEIFGPGWDPAWLDEARERWGGNAQWREYAERAAGRDADDWRDVAERMRALDENLAAAMLAGTVPGSDAANALAERHRATIGTQFACTHAMHVCLSRRYVDDERFRAHYDRTAEGLAQWLRAVIEENARAHGVDPATAVWG</sequence>
<dbReference type="InterPro" id="IPR009061">
    <property type="entry name" value="DNA-bd_dom_put_sf"/>
</dbReference>
<comment type="caution">
    <text evidence="7">The sequence shown here is derived from an EMBL/GenBank/DDBJ whole genome shotgun (WGS) entry which is preliminary data.</text>
</comment>
<proteinExistence type="predicted"/>
<keyword evidence="4" id="KW-0804">Transcription</keyword>
<dbReference type="Gene3D" id="1.10.490.50">
    <property type="entry name" value="Antibiotic binding domain of TipA-like multidrug resistance regulators"/>
    <property type="match status" value="1"/>
</dbReference>
<dbReference type="SUPFAM" id="SSF89082">
    <property type="entry name" value="Antibiotic binding domain of TipA-like multidrug resistance regulators"/>
    <property type="match status" value="1"/>
</dbReference>
<dbReference type="SUPFAM" id="SSF46955">
    <property type="entry name" value="Putative DNA-binding domain"/>
    <property type="match status" value="1"/>
</dbReference>
<dbReference type="SMART" id="SM00422">
    <property type="entry name" value="HTH_MERR"/>
    <property type="match status" value="1"/>
</dbReference>
<keyword evidence="1" id="KW-0805">Transcription regulation</keyword>
<dbReference type="GO" id="GO:0003677">
    <property type="term" value="F:DNA binding"/>
    <property type="evidence" value="ECO:0007669"/>
    <property type="project" value="UniProtKB-KW"/>
</dbReference>
<name>A0AA37XAG6_9MICO</name>
<evidence type="ECO:0000256" key="4">
    <source>
        <dbReference type="ARBA" id="ARBA00023163"/>
    </source>
</evidence>
<keyword evidence="2" id="KW-0238">DNA-binding</keyword>
<protein>
    <submittedName>
        <fullName evidence="7">MerR family transcriptional regulator</fullName>
    </submittedName>
</protein>
<dbReference type="EMBL" id="BSUL01000001">
    <property type="protein sequence ID" value="GMA27375.1"/>
    <property type="molecule type" value="Genomic_DNA"/>
</dbReference>
<dbReference type="Pfam" id="PF13411">
    <property type="entry name" value="MerR_1"/>
    <property type="match status" value="1"/>
</dbReference>
<gene>
    <name evidence="7" type="ORF">GCM10025874_06280</name>
</gene>
<evidence type="ECO:0000256" key="3">
    <source>
        <dbReference type="ARBA" id="ARBA00023159"/>
    </source>
</evidence>
<dbReference type="GO" id="GO:0003700">
    <property type="term" value="F:DNA-binding transcription factor activity"/>
    <property type="evidence" value="ECO:0007669"/>
    <property type="project" value="InterPro"/>
</dbReference>
<dbReference type="InterPro" id="IPR000551">
    <property type="entry name" value="MerR-type_HTH_dom"/>
</dbReference>
<keyword evidence="3" id="KW-0010">Activator</keyword>
<dbReference type="Proteomes" id="UP001157160">
    <property type="component" value="Unassembled WGS sequence"/>
</dbReference>
<dbReference type="CDD" id="cd01106">
    <property type="entry name" value="HTH_TipAL-Mta"/>
    <property type="match status" value="1"/>
</dbReference>
<evidence type="ECO:0000259" key="6">
    <source>
        <dbReference type="PROSITE" id="PS50937"/>
    </source>
</evidence>
<evidence type="ECO:0000313" key="7">
    <source>
        <dbReference type="EMBL" id="GMA27375.1"/>
    </source>
</evidence>
<feature type="coiled-coil region" evidence="5">
    <location>
        <begin position="76"/>
        <end position="103"/>
    </location>
</feature>
<dbReference type="Gene3D" id="1.10.1660.10">
    <property type="match status" value="1"/>
</dbReference>
<organism evidence="7 8">
    <name type="scientific">Arenivirga flava</name>
    <dbReference type="NCBI Taxonomy" id="1930060"/>
    <lineage>
        <taxon>Bacteria</taxon>
        <taxon>Bacillati</taxon>
        <taxon>Actinomycetota</taxon>
        <taxon>Actinomycetes</taxon>
        <taxon>Micrococcales</taxon>
        <taxon>Microbacteriaceae</taxon>
        <taxon>Arenivirga</taxon>
    </lineage>
</organism>
<evidence type="ECO:0000256" key="5">
    <source>
        <dbReference type="SAM" id="Coils"/>
    </source>
</evidence>
<feature type="domain" description="HTH merR-type" evidence="6">
    <location>
        <begin position="3"/>
        <end position="72"/>
    </location>
</feature>
<dbReference type="InterPro" id="IPR047057">
    <property type="entry name" value="MerR_fam"/>
</dbReference>
<dbReference type="Pfam" id="PF07739">
    <property type="entry name" value="TipAS"/>
    <property type="match status" value="1"/>
</dbReference>
<dbReference type="PROSITE" id="PS50937">
    <property type="entry name" value="HTH_MERR_2"/>
    <property type="match status" value="1"/>
</dbReference>
<accession>A0AA37XAG6</accession>
<dbReference type="AlphaFoldDB" id="A0AA37XAG6"/>
<dbReference type="RefSeq" id="WP_284229922.1">
    <property type="nucleotide sequence ID" value="NZ_BSUL01000001.1"/>
</dbReference>
<dbReference type="InterPro" id="IPR036244">
    <property type="entry name" value="TipA-like_antibiotic-bd"/>
</dbReference>
<dbReference type="InterPro" id="IPR012925">
    <property type="entry name" value="TipAS_dom"/>
</dbReference>